<dbReference type="PANTHER" id="PTHR46656">
    <property type="entry name" value="PUTATIVE-RELATED"/>
    <property type="match status" value="1"/>
</dbReference>
<dbReference type="Gene3D" id="3.40.50.2000">
    <property type="entry name" value="Glycogen Phosphorylase B"/>
    <property type="match status" value="2"/>
</dbReference>
<dbReference type="PANTHER" id="PTHR46656:SF3">
    <property type="entry name" value="PUTATIVE-RELATED"/>
    <property type="match status" value="1"/>
</dbReference>
<dbReference type="SUPFAM" id="SSF53756">
    <property type="entry name" value="UDP-Glycosyltransferase/glycogen phosphorylase"/>
    <property type="match status" value="2"/>
</dbReference>
<evidence type="ECO:0000313" key="2">
    <source>
        <dbReference type="EMBL" id="CAA2144831.1"/>
    </source>
</evidence>
<dbReference type="RefSeq" id="WP_339163142.1">
    <property type="nucleotide sequence ID" value="NZ_LR743511.1"/>
</dbReference>
<dbReference type="SUPFAM" id="SSF53448">
    <property type="entry name" value="Nucleotide-diphospho-sugar transferases"/>
    <property type="match status" value="1"/>
</dbReference>
<gene>
    <name evidence="2" type="primary">wbbL_2</name>
    <name evidence="2" type="ORF">MBLL_03952</name>
</gene>
<accession>A0A679KI01</accession>
<keyword evidence="2" id="KW-0328">Glycosyltransferase</keyword>
<dbReference type="InterPro" id="IPR001173">
    <property type="entry name" value="Glyco_trans_2-like"/>
</dbReference>
<dbReference type="Gene3D" id="3.90.550.10">
    <property type="entry name" value="Spore Coat Polysaccharide Biosynthesis Protein SpsA, Chain A"/>
    <property type="match status" value="1"/>
</dbReference>
<dbReference type="EC" id="2.4.1.289" evidence="2"/>
<dbReference type="AlphaFoldDB" id="A0A679KI01"/>
<dbReference type="CDD" id="cd03801">
    <property type="entry name" value="GT4_PimA-like"/>
    <property type="match status" value="1"/>
</dbReference>
<dbReference type="InterPro" id="IPR029044">
    <property type="entry name" value="Nucleotide-diphossugar_trans"/>
</dbReference>
<dbReference type="Pfam" id="PF13632">
    <property type="entry name" value="Glyco_trans_2_3"/>
    <property type="match status" value="1"/>
</dbReference>
<organism evidence="2">
    <name type="scientific">Methylobacterium bullatum</name>
    <dbReference type="NCBI Taxonomy" id="570505"/>
    <lineage>
        <taxon>Bacteria</taxon>
        <taxon>Pseudomonadati</taxon>
        <taxon>Pseudomonadota</taxon>
        <taxon>Alphaproteobacteria</taxon>
        <taxon>Hyphomicrobiales</taxon>
        <taxon>Methylobacteriaceae</taxon>
        <taxon>Methylobacterium</taxon>
    </lineage>
</organism>
<dbReference type="EMBL" id="LR743511">
    <property type="protein sequence ID" value="CAA2144831.1"/>
    <property type="molecule type" value="Genomic_DNA"/>
</dbReference>
<reference evidence="2" key="1">
    <citation type="submission" date="2019-12" db="EMBL/GenBank/DDBJ databases">
        <authorList>
            <person name="Cremers G."/>
        </authorList>
    </citation>
    <scope>NUCLEOTIDE SEQUENCE</scope>
    <source>
        <strain evidence="2">Mbul2</strain>
    </source>
</reference>
<protein>
    <submittedName>
        <fullName evidence="2">N-acetylglucosaminyl-diphospho-decaprenol L-rhamnosyltransferase</fullName>
        <ecNumber evidence="2">2.4.1.289</ecNumber>
    </submittedName>
</protein>
<proteinExistence type="predicted"/>
<dbReference type="Pfam" id="PF13692">
    <property type="entry name" value="Glyco_trans_1_4"/>
    <property type="match status" value="1"/>
</dbReference>
<name>A0A679KI01_9HYPH</name>
<sequence>MADFPPGRLLMAIPSINGGPLLAHMLPTLRVPGDCVIVLDQGSSDDTASICAKNGVELVQLGRPHTYTEASNIGARIARERGVDYVCISNNDIAFKTDVLRQMLVEMDEDPRLGIVAPSQIIVDKTLDAQALSYRVCWNLEAVEFFHDTIGSVDPVQRLEADFCELTCALVRLSAIDEIGFLDEEYGFYHEDADFGFRLQAAGYSCAYLPTAQIEHFSSSTFNREPNQRKAEYIAKNRLYFASKHLGLRINYDRPSPLDSTDDQLAATLGAYIESYGLLDPSAPELVMGNPGPHRSDYLLTTFSGASLPGHWVKYIDQYTAIMASSRWTQALMEKAGFDRVFHLPVGVETDIFHPWGQVRPRGRGRLYLMVVDGGQVTGIAAALTAWRRFRANGRDAKLIMLGPRLHDCIGGVPNSSYRDGKFDISYFKDDNIEIYETLNMIDNQVLATFYRTADYSLFVTSDPVSTIPILESLACGTPCLFGAYGAAAELAHEHALTFGEAGPGSVSASVFSPGPDDLLRCLDKSFVLDAGSYQRLRRSGLSFVCSTYTMRHTVMALYNALSTLQTRDPREKLDILRRRQRTSVQAIGWQRDVAAASPGVTQKVGAVLARRTITLGRLIQQFGRTWQDSGLRVATRTITAELQLFTKHRSRLLVRSASKIIRSARFAIRGKLGASRAKRRRIENAALLVGYIDADLGLGQSLRGLALALSGTDVRFGIYPFTAGVEGRRSKPYMRERYDREHVYAVNVIEVATNELRTVFENVTNAHYANSYNILRTYWELSRAPDEWRGFLGHVDEIWAPNSFVADSFRHIFEGPITIVPPCVKVPEVAIDGRMHFKLDNGRYYFVFSFDYFSFPQRKNPLAVVRAFRQAFPDLATPVGLIVKSTGAVGHFPKVKQELQDATRQDGRIEIMDTTLDRPEMLALLKAADCYVSLHRAEGFGLGMAEAMAFGKPVIATGYSGNAEFVTPETAYPIPYKLRTVPPDGYVYPKGQVWAEPDEFACAAAMLRAFGDRAEAAERARAGQDFIERRFGPENVGRIAADRLNAIFAQLAVRPTS</sequence>
<dbReference type="GO" id="GO:0102096">
    <property type="term" value="F:decaprenyl-N-acetyl-alpha-D-glucosaminyl-pyrophosphate:dTDP-alpha-L-rhamnose rhamnosyltransferase activity"/>
    <property type="evidence" value="ECO:0007669"/>
    <property type="project" value="UniProtKB-EC"/>
</dbReference>
<evidence type="ECO:0000259" key="1">
    <source>
        <dbReference type="Pfam" id="PF13632"/>
    </source>
</evidence>
<feature type="domain" description="Glycosyltransferase 2-like" evidence="1">
    <location>
        <begin position="97"/>
        <end position="231"/>
    </location>
</feature>
<keyword evidence="2" id="KW-0808">Transferase</keyword>